<evidence type="ECO:0000313" key="3">
    <source>
        <dbReference type="EMBL" id="OHB12266.1"/>
    </source>
</evidence>
<feature type="chain" id="PRO_5009584768" evidence="2">
    <location>
        <begin position="23"/>
        <end position="128"/>
    </location>
</feature>
<organism evidence="3 4">
    <name type="scientific">Candidatus Zambryskibacteria bacterium RIFCSPLOWO2_12_FULL_39_23</name>
    <dbReference type="NCBI Taxonomy" id="1802776"/>
    <lineage>
        <taxon>Bacteria</taxon>
        <taxon>Candidatus Zambryskiibacteriota</taxon>
    </lineage>
</organism>
<comment type="caution">
    <text evidence="3">The sequence shown here is derived from an EMBL/GenBank/DDBJ whole genome shotgun (WGS) entry which is preliminary data.</text>
</comment>
<evidence type="ECO:0000313" key="4">
    <source>
        <dbReference type="Proteomes" id="UP000176558"/>
    </source>
</evidence>
<sequence>MKNMIKKISIISSILLPATSLAALDGLRSFLTTFGGLLNQAITIVFGLAVVYFFWGIGQFVLHAGDQKMRDEGKKKILWGVIALFVMVSIWGIVKFIGDTLGVETDIPGGLPAPDFRGDVVLPPGDRT</sequence>
<keyword evidence="1" id="KW-0812">Transmembrane</keyword>
<evidence type="ECO:0000256" key="2">
    <source>
        <dbReference type="SAM" id="SignalP"/>
    </source>
</evidence>
<feature type="signal peptide" evidence="2">
    <location>
        <begin position="1"/>
        <end position="22"/>
    </location>
</feature>
<dbReference type="EMBL" id="MHWT01000019">
    <property type="protein sequence ID" value="OHB12266.1"/>
    <property type="molecule type" value="Genomic_DNA"/>
</dbReference>
<keyword evidence="2" id="KW-0732">Signal</keyword>
<feature type="transmembrane region" description="Helical" evidence="1">
    <location>
        <begin position="77"/>
        <end position="98"/>
    </location>
</feature>
<name>A0A1G2USD7_9BACT</name>
<reference evidence="3 4" key="1">
    <citation type="journal article" date="2016" name="Nat. Commun.">
        <title>Thousands of microbial genomes shed light on interconnected biogeochemical processes in an aquifer system.</title>
        <authorList>
            <person name="Anantharaman K."/>
            <person name="Brown C.T."/>
            <person name="Hug L.A."/>
            <person name="Sharon I."/>
            <person name="Castelle C.J."/>
            <person name="Probst A.J."/>
            <person name="Thomas B.C."/>
            <person name="Singh A."/>
            <person name="Wilkins M.J."/>
            <person name="Karaoz U."/>
            <person name="Brodie E.L."/>
            <person name="Williams K.H."/>
            <person name="Hubbard S.S."/>
            <person name="Banfield J.F."/>
        </authorList>
    </citation>
    <scope>NUCLEOTIDE SEQUENCE [LARGE SCALE GENOMIC DNA]</scope>
</reference>
<feature type="transmembrane region" description="Helical" evidence="1">
    <location>
        <begin position="38"/>
        <end position="57"/>
    </location>
</feature>
<accession>A0A1G2USD7</accession>
<dbReference type="InterPro" id="IPR043993">
    <property type="entry name" value="T4SS_pilin"/>
</dbReference>
<keyword evidence="1" id="KW-1133">Transmembrane helix</keyword>
<evidence type="ECO:0000256" key="1">
    <source>
        <dbReference type="SAM" id="Phobius"/>
    </source>
</evidence>
<dbReference type="AlphaFoldDB" id="A0A1G2USD7"/>
<gene>
    <name evidence="3" type="ORF">A3G99_00695</name>
</gene>
<dbReference type="Pfam" id="PF18895">
    <property type="entry name" value="T4SS_pilin"/>
    <property type="match status" value="1"/>
</dbReference>
<dbReference type="Proteomes" id="UP000176558">
    <property type="component" value="Unassembled WGS sequence"/>
</dbReference>
<proteinExistence type="predicted"/>
<keyword evidence="1" id="KW-0472">Membrane</keyword>
<protein>
    <submittedName>
        <fullName evidence="3">Uncharacterized protein</fullName>
    </submittedName>
</protein>